<dbReference type="PANTHER" id="PTHR31087:SF89">
    <property type="entry name" value="PROTEIN LURP-ONE-RELATED 5-LIKE"/>
    <property type="match status" value="1"/>
</dbReference>
<dbReference type="InterPro" id="IPR025659">
    <property type="entry name" value="Tubby-like_C"/>
</dbReference>
<dbReference type="InterPro" id="IPR038595">
    <property type="entry name" value="LOR_sf"/>
</dbReference>
<dbReference type="Pfam" id="PF04525">
    <property type="entry name" value="LOR"/>
    <property type="match status" value="1"/>
</dbReference>
<dbReference type="SUPFAM" id="SSF54518">
    <property type="entry name" value="Tubby C-terminal domain-like"/>
    <property type="match status" value="1"/>
</dbReference>
<evidence type="ECO:0000313" key="3">
    <source>
        <dbReference type="Proteomes" id="UP001642360"/>
    </source>
</evidence>
<dbReference type="Proteomes" id="UP001642360">
    <property type="component" value="Unassembled WGS sequence"/>
</dbReference>
<protein>
    <submittedName>
        <fullName evidence="2">Uncharacterized protein</fullName>
    </submittedName>
</protein>
<accession>A0ABC8R8F2</accession>
<evidence type="ECO:0000313" key="2">
    <source>
        <dbReference type="EMBL" id="CAK9141271.1"/>
    </source>
</evidence>
<keyword evidence="3" id="KW-1185">Reference proteome</keyword>
<evidence type="ECO:0000256" key="1">
    <source>
        <dbReference type="ARBA" id="ARBA00005437"/>
    </source>
</evidence>
<gene>
    <name evidence="2" type="ORF">ILEXP_LOCUS8835</name>
</gene>
<reference evidence="2 3" key="1">
    <citation type="submission" date="2024-02" db="EMBL/GenBank/DDBJ databases">
        <authorList>
            <person name="Vignale AGUSTIN F."/>
            <person name="Sosa J E."/>
            <person name="Modenutti C."/>
        </authorList>
    </citation>
    <scope>NUCLEOTIDE SEQUENCE [LARGE SCALE GENOMIC DNA]</scope>
</reference>
<proteinExistence type="inferred from homology"/>
<dbReference type="PANTHER" id="PTHR31087">
    <property type="match status" value="1"/>
</dbReference>
<sequence>MRGSGVIVDESFGFEQETHLTVHKTSIFFSGDGFIVYDPKGEVIFRVESYGPDSQSNDELFLMNSSGKCLLTLHRKKPSLHQRWEGFVGEKMDGQEPSFSVHRSSIIGRSGRVVEVYGNPAEEYQIEGSFPQRSCTVSHISSDGSSKELVAQIKRKVDPTTNVMLGKDVFLICLKPGVDSAFIMGLVLVLDQMDGDDFDDLHEVGPTVEVLSS</sequence>
<organism evidence="2 3">
    <name type="scientific">Ilex paraguariensis</name>
    <name type="common">yerba mate</name>
    <dbReference type="NCBI Taxonomy" id="185542"/>
    <lineage>
        <taxon>Eukaryota</taxon>
        <taxon>Viridiplantae</taxon>
        <taxon>Streptophyta</taxon>
        <taxon>Embryophyta</taxon>
        <taxon>Tracheophyta</taxon>
        <taxon>Spermatophyta</taxon>
        <taxon>Magnoliopsida</taxon>
        <taxon>eudicotyledons</taxon>
        <taxon>Gunneridae</taxon>
        <taxon>Pentapetalae</taxon>
        <taxon>asterids</taxon>
        <taxon>campanulids</taxon>
        <taxon>Aquifoliales</taxon>
        <taxon>Aquifoliaceae</taxon>
        <taxon>Ilex</taxon>
    </lineage>
</organism>
<comment type="caution">
    <text evidence="2">The sequence shown here is derived from an EMBL/GenBank/DDBJ whole genome shotgun (WGS) entry which is preliminary data.</text>
</comment>
<dbReference type="Gene3D" id="2.40.160.200">
    <property type="entry name" value="LURP1-related"/>
    <property type="match status" value="1"/>
</dbReference>
<dbReference type="EMBL" id="CAUOFW020001116">
    <property type="protein sequence ID" value="CAK9141271.1"/>
    <property type="molecule type" value="Genomic_DNA"/>
</dbReference>
<dbReference type="AlphaFoldDB" id="A0ABC8R8F2"/>
<comment type="similarity">
    <text evidence="1">Belongs to the LOR family.</text>
</comment>
<name>A0ABC8R8F2_9AQUA</name>
<dbReference type="InterPro" id="IPR007612">
    <property type="entry name" value="LOR"/>
</dbReference>